<dbReference type="STRING" id="231916.A0A409VL94"/>
<keyword evidence="3" id="KW-1185">Reference proteome</keyword>
<dbReference type="EMBL" id="NHYE01005615">
    <property type="protein sequence ID" value="PPQ67039.1"/>
    <property type="molecule type" value="Genomic_DNA"/>
</dbReference>
<feature type="compositionally biased region" description="Polar residues" evidence="1">
    <location>
        <begin position="541"/>
        <end position="551"/>
    </location>
</feature>
<feature type="compositionally biased region" description="Polar residues" evidence="1">
    <location>
        <begin position="294"/>
        <end position="304"/>
    </location>
</feature>
<reference evidence="2 3" key="1">
    <citation type="journal article" date="2018" name="Evol. Lett.">
        <title>Horizontal gene cluster transfer increased hallucinogenic mushroom diversity.</title>
        <authorList>
            <person name="Reynolds H.T."/>
            <person name="Vijayakumar V."/>
            <person name="Gluck-Thaler E."/>
            <person name="Korotkin H.B."/>
            <person name="Matheny P.B."/>
            <person name="Slot J.C."/>
        </authorList>
    </citation>
    <scope>NUCLEOTIDE SEQUENCE [LARGE SCALE GENOMIC DNA]</scope>
    <source>
        <strain evidence="2 3">SRW20</strain>
    </source>
</reference>
<name>A0A409VL94_9AGAR</name>
<gene>
    <name evidence="2" type="ORF">CVT26_009936</name>
</gene>
<sequence>MNFEGHHMINGFHPNNVASTSSNSFHDLLPQHNNQSFFNNHPPHHQHQSYPPQSMHHRHHHNDWQEHAMQMNAPQLNAAHMNGSPPTPVASQQQQQQASFNQGSWGGQMNSQQSFFNMPANSMNPAFNMPFLPQQIIQEAYAMSVPVEGSDEPILLTKLLTAARQKESYKDALNSLHGRNGHSASLWKDYYLDNKNRLDAWIAMCLQKEQDTSRSSAAAGGSQRSLPLEMERVKTSLPTIKKPSPASFKREPSPHPLPSRASVSAPSAKRIQKKSTPQSAHSTPPLPKDAPQGSRRSTINSLTAPSPVYGDRLPPPNAEIKIPDPPSRSPSPPSNVIPHRGRGNKYTKEDRDFFIKFIGWRLKHDPSLTRLDLCNLLAEKAPHHTAQSWASHWSNNHDVPDKILAAARGDDYESDEESSPSEKQRPSRPRPKYKDPTTTEESASESDEEDGPDESEDDDDDNKPIPVYSEKEMGQKGEPFTDADLYITAKHIATFASWHTASQKERWDAYSQKFPQRSAKAWAEYYPLLKLAKRLQRESKTTNASSSSIKTQCARPTRTPKLKRKLEPDSSDESLAKRGRAA</sequence>
<feature type="region of interest" description="Disordered" evidence="1">
    <location>
        <begin position="211"/>
        <end position="345"/>
    </location>
</feature>
<feature type="region of interest" description="Disordered" evidence="1">
    <location>
        <begin position="536"/>
        <end position="582"/>
    </location>
</feature>
<feature type="region of interest" description="Disordered" evidence="1">
    <location>
        <begin position="408"/>
        <end position="479"/>
    </location>
</feature>
<feature type="compositionally biased region" description="Pro residues" evidence="1">
    <location>
        <begin position="313"/>
        <end position="335"/>
    </location>
</feature>
<protein>
    <submittedName>
        <fullName evidence="2">Uncharacterized protein</fullName>
    </submittedName>
</protein>
<feature type="compositionally biased region" description="Polar residues" evidence="1">
    <location>
        <begin position="21"/>
        <end position="39"/>
    </location>
</feature>
<dbReference type="OrthoDB" id="3194584at2759"/>
<feature type="compositionally biased region" description="Polar residues" evidence="1">
    <location>
        <begin position="98"/>
        <end position="113"/>
    </location>
</feature>
<dbReference type="Proteomes" id="UP000284706">
    <property type="component" value="Unassembled WGS sequence"/>
</dbReference>
<accession>A0A409VL94</accession>
<evidence type="ECO:0000256" key="1">
    <source>
        <dbReference type="SAM" id="MobiDB-lite"/>
    </source>
</evidence>
<dbReference type="AlphaFoldDB" id="A0A409VL94"/>
<evidence type="ECO:0000313" key="2">
    <source>
        <dbReference type="EMBL" id="PPQ67039.1"/>
    </source>
</evidence>
<feature type="region of interest" description="Disordered" evidence="1">
    <location>
        <begin position="21"/>
        <end position="61"/>
    </location>
</feature>
<feature type="compositionally biased region" description="Acidic residues" evidence="1">
    <location>
        <begin position="442"/>
        <end position="461"/>
    </location>
</feature>
<organism evidence="2 3">
    <name type="scientific">Gymnopilus dilepis</name>
    <dbReference type="NCBI Taxonomy" id="231916"/>
    <lineage>
        <taxon>Eukaryota</taxon>
        <taxon>Fungi</taxon>
        <taxon>Dikarya</taxon>
        <taxon>Basidiomycota</taxon>
        <taxon>Agaricomycotina</taxon>
        <taxon>Agaricomycetes</taxon>
        <taxon>Agaricomycetidae</taxon>
        <taxon>Agaricales</taxon>
        <taxon>Agaricineae</taxon>
        <taxon>Hymenogastraceae</taxon>
        <taxon>Gymnopilus</taxon>
    </lineage>
</organism>
<feature type="region of interest" description="Disordered" evidence="1">
    <location>
        <begin position="77"/>
        <end position="113"/>
    </location>
</feature>
<comment type="caution">
    <text evidence="2">The sequence shown here is derived from an EMBL/GenBank/DDBJ whole genome shotgun (WGS) entry which is preliminary data.</text>
</comment>
<dbReference type="InParanoid" id="A0A409VL94"/>
<proteinExistence type="predicted"/>
<evidence type="ECO:0000313" key="3">
    <source>
        <dbReference type="Proteomes" id="UP000284706"/>
    </source>
</evidence>
<feature type="compositionally biased region" description="Low complexity" evidence="1">
    <location>
        <begin position="213"/>
        <end position="225"/>
    </location>
</feature>